<evidence type="ECO:0000259" key="1">
    <source>
        <dbReference type="Pfam" id="PF00239"/>
    </source>
</evidence>
<keyword evidence="3" id="KW-1185">Reference proteome</keyword>
<proteinExistence type="predicted"/>
<feature type="domain" description="Resolvase/invertase-type recombinase catalytic" evidence="1">
    <location>
        <begin position="7"/>
        <end position="47"/>
    </location>
</feature>
<dbReference type="GO" id="GO:0000150">
    <property type="term" value="F:DNA strand exchange activity"/>
    <property type="evidence" value="ECO:0007669"/>
    <property type="project" value="InterPro"/>
</dbReference>
<protein>
    <submittedName>
        <fullName evidence="2">Recombinase family protein</fullName>
    </submittedName>
</protein>
<dbReference type="GO" id="GO:0003677">
    <property type="term" value="F:DNA binding"/>
    <property type="evidence" value="ECO:0007669"/>
    <property type="project" value="InterPro"/>
</dbReference>
<sequence length="83" mass="9250">MERFVRAAEYVRMSTDLQKYSTENQSEAIKQYAKARGIKIVRTYADGNHPARDAGVFRRRWYCGPAGGLSSARAGVHGGVDWG</sequence>
<evidence type="ECO:0000313" key="3">
    <source>
        <dbReference type="Proteomes" id="UP001176960"/>
    </source>
</evidence>
<dbReference type="InterPro" id="IPR006119">
    <property type="entry name" value="Resolv_N"/>
</dbReference>
<gene>
    <name evidence="2" type="ORF">LMG32879_003289</name>
</gene>
<comment type="caution">
    <text evidence="2">The sequence shown here is derived from an EMBL/GenBank/DDBJ whole genome shotgun (WGS) entry which is preliminary data.</text>
</comment>
<reference evidence="2" key="1">
    <citation type="submission" date="2023-03" db="EMBL/GenBank/DDBJ databases">
        <authorList>
            <person name="Cleenwerck I."/>
        </authorList>
    </citation>
    <scope>NUCLEOTIDE SEQUENCE</scope>
    <source>
        <strain evidence="2">LMG 32879</strain>
    </source>
</reference>
<dbReference type="RefSeq" id="WP_289844018.1">
    <property type="nucleotide sequence ID" value="NZ_CATKSH010000066.1"/>
</dbReference>
<dbReference type="Pfam" id="PF00239">
    <property type="entry name" value="Resolvase"/>
    <property type="match status" value="1"/>
</dbReference>
<dbReference type="SUPFAM" id="SSF53041">
    <property type="entry name" value="Resolvase-like"/>
    <property type="match status" value="1"/>
</dbReference>
<evidence type="ECO:0000313" key="2">
    <source>
        <dbReference type="EMBL" id="CAI9122422.1"/>
    </source>
</evidence>
<dbReference type="AlphaFoldDB" id="A0AA35Y5V9"/>
<dbReference type="Proteomes" id="UP001176960">
    <property type="component" value="Unassembled WGS sequence"/>
</dbReference>
<dbReference type="EMBL" id="CATKSH010000066">
    <property type="protein sequence ID" value="CAI9122422.1"/>
    <property type="molecule type" value="Genomic_DNA"/>
</dbReference>
<dbReference type="Gene3D" id="3.40.50.1390">
    <property type="entry name" value="Resolvase, N-terminal catalytic domain"/>
    <property type="match status" value="1"/>
</dbReference>
<accession>A0AA35Y5V9</accession>
<dbReference type="InterPro" id="IPR036162">
    <property type="entry name" value="Resolvase-like_N_sf"/>
</dbReference>
<feature type="non-terminal residue" evidence="2">
    <location>
        <position position="83"/>
    </location>
</feature>
<organism evidence="2 3">
    <name type="scientific">Brytella acorum</name>
    <dbReference type="NCBI Taxonomy" id="2959299"/>
    <lineage>
        <taxon>Bacteria</taxon>
        <taxon>Pseudomonadati</taxon>
        <taxon>Pseudomonadota</taxon>
        <taxon>Alphaproteobacteria</taxon>
        <taxon>Acetobacterales</taxon>
        <taxon>Acetobacteraceae</taxon>
        <taxon>Brytella</taxon>
    </lineage>
</organism>
<name>A0AA35Y5V9_9PROT</name>